<feature type="compositionally biased region" description="Basic and acidic residues" evidence="1">
    <location>
        <begin position="1"/>
        <end position="16"/>
    </location>
</feature>
<evidence type="ECO:0000313" key="2">
    <source>
        <dbReference type="EMBL" id="QGM47657.1"/>
    </source>
</evidence>
<dbReference type="OrthoDB" id="9776390at2"/>
<dbReference type="Pfam" id="PF01715">
    <property type="entry name" value="IPPT"/>
    <property type="match status" value="1"/>
</dbReference>
<organism evidence="2 3">
    <name type="scientific">Methylocystis heyeri</name>
    <dbReference type="NCBI Taxonomy" id="391905"/>
    <lineage>
        <taxon>Bacteria</taxon>
        <taxon>Pseudomonadati</taxon>
        <taxon>Pseudomonadota</taxon>
        <taxon>Alphaproteobacteria</taxon>
        <taxon>Hyphomicrobiales</taxon>
        <taxon>Methylocystaceae</taxon>
        <taxon>Methylocystis</taxon>
    </lineage>
</organism>
<dbReference type="Gene3D" id="1.10.287.890">
    <property type="entry name" value="Crystal structure of tRNA isopentenylpyrophosphate transferase (bh2366) domain"/>
    <property type="match status" value="1"/>
</dbReference>
<dbReference type="AlphaFoldDB" id="A0A6B8KJ56"/>
<dbReference type="EMBL" id="CP046052">
    <property type="protein sequence ID" value="QGM47657.1"/>
    <property type="molecule type" value="Genomic_DNA"/>
</dbReference>
<evidence type="ECO:0000313" key="3">
    <source>
        <dbReference type="Proteomes" id="UP000309061"/>
    </source>
</evidence>
<proteinExistence type="predicted"/>
<feature type="region of interest" description="Disordered" evidence="1">
    <location>
        <begin position="1"/>
        <end position="30"/>
    </location>
</feature>
<gene>
    <name evidence="2" type="ORF">H2LOC_019350</name>
</gene>
<dbReference type="Proteomes" id="UP000309061">
    <property type="component" value="Chromosome"/>
</dbReference>
<evidence type="ECO:0000256" key="1">
    <source>
        <dbReference type="SAM" id="MobiDB-lite"/>
    </source>
</evidence>
<accession>A0A6B8KJ56</accession>
<reference evidence="2 3" key="1">
    <citation type="submission" date="2019-11" db="EMBL/GenBank/DDBJ databases">
        <title>The genome sequence of Methylocystis heyeri.</title>
        <authorList>
            <person name="Oshkin I.Y."/>
            <person name="Miroshnikov K."/>
            <person name="Dedysh S.N."/>
        </authorList>
    </citation>
    <scope>NUCLEOTIDE SEQUENCE [LARGE SCALE GENOMIC DNA]</scope>
    <source>
        <strain evidence="2 3">H2</strain>
    </source>
</reference>
<sequence>MSLEEAIERGKADTRHYAKRQATFARHQLP</sequence>
<keyword evidence="3" id="KW-1185">Reference proteome</keyword>
<name>A0A6B8KJ56_9HYPH</name>
<evidence type="ECO:0008006" key="4">
    <source>
        <dbReference type="Google" id="ProtNLM"/>
    </source>
</evidence>
<protein>
    <recommendedName>
        <fullName evidence="4">tRNA (Adenosine(37)-N6)-dimethylallyltransferase MiaA</fullName>
    </recommendedName>
</protein>
<dbReference type="KEGG" id="mhey:H2LOC_019350"/>